<reference evidence="2 3" key="1">
    <citation type="submission" date="2015-09" db="EMBL/GenBank/DDBJ databases">
        <title>Sorangium comparison.</title>
        <authorList>
            <person name="Zaburannyi N."/>
            <person name="Bunk B."/>
            <person name="Overmann J."/>
            <person name="Mueller R."/>
        </authorList>
    </citation>
    <scope>NUCLEOTIDE SEQUENCE [LARGE SCALE GENOMIC DNA]</scope>
    <source>
        <strain evidence="2 3">So ceGT47</strain>
    </source>
</reference>
<dbReference type="AlphaFoldDB" id="A0A4P2Q9K5"/>
<sequence length="161" mass="16124">MRSVALALASALALTAASAGAEEPGAPKRYPPSSARAKVIVGGAAVTALAYGGAFIAASSWPEVPGSSELKIPIAGPWLALAKNDCAPDEPDCGYKLYVRGALIVLDGLAQLAGLALIGEGIFMTTEARPAQPSARPLSLQVRPAPVVTATGMGVGLVGTF</sequence>
<evidence type="ECO:0000256" key="1">
    <source>
        <dbReference type="SAM" id="SignalP"/>
    </source>
</evidence>
<evidence type="ECO:0000313" key="3">
    <source>
        <dbReference type="Proteomes" id="UP000295781"/>
    </source>
</evidence>
<evidence type="ECO:0000313" key="2">
    <source>
        <dbReference type="EMBL" id="AUX25898.1"/>
    </source>
</evidence>
<proteinExistence type="predicted"/>
<name>A0A4P2Q9K5_SORCE</name>
<dbReference type="Proteomes" id="UP000295781">
    <property type="component" value="Chromosome"/>
</dbReference>
<feature type="chain" id="PRO_5020289859" description="Integral membrane protein" evidence="1">
    <location>
        <begin position="22"/>
        <end position="161"/>
    </location>
</feature>
<gene>
    <name evidence="2" type="ORF">SOCEGT47_064510</name>
</gene>
<accession>A0A4P2Q9K5</accession>
<evidence type="ECO:0008006" key="4">
    <source>
        <dbReference type="Google" id="ProtNLM"/>
    </source>
</evidence>
<dbReference type="OrthoDB" id="5510675at2"/>
<keyword evidence="1" id="KW-0732">Signal</keyword>
<protein>
    <recommendedName>
        <fullName evidence="4">Integral membrane protein</fullName>
    </recommendedName>
</protein>
<dbReference type="EMBL" id="CP012670">
    <property type="protein sequence ID" value="AUX25898.1"/>
    <property type="molecule type" value="Genomic_DNA"/>
</dbReference>
<dbReference type="RefSeq" id="WP_129353120.1">
    <property type="nucleotide sequence ID" value="NZ_CP012670.1"/>
</dbReference>
<feature type="signal peptide" evidence="1">
    <location>
        <begin position="1"/>
        <end position="21"/>
    </location>
</feature>
<organism evidence="2 3">
    <name type="scientific">Sorangium cellulosum</name>
    <name type="common">Polyangium cellulosum</name>
    <dbReference type="NCBI Taxonomy" id="56"/>
    <lineage>
        <taxon>Bacteria</taxon>
        <taxon>Pseudomonadati</taxon>
        <taxon>Myxococcota</taxon>
        <taxon>Polyangia</taxon>
        <taxon>Polyangiales</taxon>
        <taxon>Polyangiaceae</taxon>
        <taxon>Sorangium</taxon>
    </lineage>
</organism>